<keyword evidence="1" id="KW-0614">Plasmid</keyword>
<reference evidence="1 2" key="1">
    <citation type="submission" date="2013-05" db="EMBL/GenBank/DDBJ databases">
        <title>Complete genome sequence of Bacillus thuringiensis YBT-1518, a typical strain with high toxicity to nematode.</title>
        <authorList>
            <person name="Wang P."/>
            <person name="Zhang C."/>
            <person name="Guo M."/>
            <person name="Guo S."/>
            <person name="Zhu Y."/>
            <person name="Zheng J."/>
            <person name="Zhu L."/>
            <person name="Ruan L."/>
            <person name="Peng D."/>
            <person name="Sun M."/>
        </authorList>
    </citation>
    <scope>NUCLEOTIDE SEQUENCE [LARGE SCALE GENOMIC DNA]</scope>
    <source>
        <strain evidence="1 2">YBT-1518</strain>
        <plasmid evidence="1 2">pBMB0230</plasmid>
    </source>
</reference>
<dbReference type="AlphaFoldDB" id="A0A9W3PJB7"/>
<gene>
    <name evidence="1" type="ORF">YBT1518_34336</name>
</gene>
<proteinExistence type="predicted"/>
<evidence type="ECO:0000313" key="2">
    <source>
        <dbReference type="Proteomes" id="UP000018566"/>
    </source>
</evidence>
<name>A0A9W3PJB7_BACTU</name>
<evidence type="ECO:0000313" key="1">
    <source>
        <dbReference type="EMBL" id="AHA75324.1"/>
    </source>
</evidence>
<dbReference type="Proteomes" id="UP000018566">
    <property type="component" value="Plasmid pBMB0230"/>
</dbReference>
<dbReference type="EMBL" id="CP005937">
    <property type="protein sequence ID" value="AHA75324.1"/>
    <property type="molecule type" value="Genomic_DNA"/>
</dbReference>
<accession>A0A9W3PJB7</accession>
<organism evidence="1 2">
    <name type="scientific">Bacillus thuringiensis YBT-1518</name>
    <dbReference type="NCBI Taxonomy" id="529122"/>
    <lineage>
        <taxon>Bacteria</taxon>
        <taxon>Bacillati</taxon>
        <taxon>Bacillota</taxon>
        <taxon>Bacilli</taxon>
        <taxon>Bacillales</taxon>
        <taxon>Bacillaceae</taxon>
        <taxon>Bacillus</taxon>
        <taxon>Bacillus cereus group</taxon>
    </lineage>
</organism>
<dbReference type="KEGG" id="bthu:YBT1518_34336"/>
<geneLocation type="plasmid" evidence="1 2">
    <name>pBMB0230</name>
</geneLocation>
<sequence length="65" mass="7610">MCKIHKYQKMNAEKNQSILQILFTYVDSLTIRGIPLFTGCSAIYRKDLLKCFFLKAIFQMDTLKS</sequence>
<protein>
    <submittedName>
        <fullName evidence="1">Uncharacterized protein</fullName>
    </submittedName>
</protein>